<protein>
    <recommendedName>
        <fullName evidence="7">Sodium/potassium-transporting ATPase subunit beta-1-interacting protein</fullName>
        <shortName evidence="7">Na(+)/K(+)-transporting ATPase subunit beta-1-interacting protein</shortName>
    </recommendedName>
</protein>
<dbReference type="Pfam" id="PF05640">
    <property type="entry name" value="NKAIN"/>
    <property type="match status" value="1"/>
</dbReference>
<dbReference type="Proteomes" id="UP000271162">
    <property type="component" value="Unassembled WGS sequence"/>
</dbReference>
<name>A0A0N4XK42_NIPBR</name>
<comment type="similarity">
    <text evidence="2 7">Belongs to the NKAIN family.</text>
</comment>
<evidence type="ECO:0000256" key="3">
    <source>
        <dbReference type="ARBA" id="ARBA00022475"/>
    </source>
</evidence>
<dbReference type="EMBL" id="UYSL01003780">
    <property type="protein sequence ID" value="VDL66484.1"/>
    <property type="molecule type" value="Genomic_DNA"/>
</dbReference>
<dbReference type="GO" id="GO:0005886">
    <property type="term" value="C:plasma membrane"/>
    <property type="evidence" value="ECO:0007669"/>
    <property type="project" value="UniProtKB-SubCell"/>
</dbReference>
<evidence type="ECO:0000256" key="6">
    <source>
        <dbReference type="ARBA" id="ARBA00023136"/>
    </source>
</evidence>
<dbReference type="PANTHER" id="PTHR13084:SF6">
    <property type="entry name" value="SODIUM_POTASSIUM-TRANSPORTING ATPASE SUBUNIT BETA-1-INTERACTING PROTEIN"/>
    <property type="match status" value="1"/>
</dbReference>
<organism evidence="10">
    <name type="scientific">Nippostrongylus brasiliensis</name>
    <name type="common">Rat hookworm</name>
    <dbReference type="NCBI Taxonomy" id="27835"/>
    <lineage>
        <taxon>Eukaryota</taxon>
        <taxon>Metazoa</taxon>
        <taxon>Ecdysozoa</taxon>
        <taxon>Nematoda</taxon>
        <taxon>Chromadorea</taxon>
        <taxon>Rhabditida</taxon>
        <taxon>Rhabditina</taxon>
        <taxon>Rhabditomorpha</taxon>
        <taxon>Strongyloidea</taxon>
        <taxon>Heligmosomidae</taxon>
        <taxon>Nippostrongylus</taxon>
    </lineage>
</organism>
<keyword evidence="3 7" id="KW-1003">Cell membrane</keyword>
<evidence type="ECO:0000256" key="2">
    <source>
        <dbReference type="ARBA" id="ARBA00006364"/>
    </source>
</evidence>
<keyword evidence="9" id="KW-1185">Reference proteome</keyword>
<evidence type="ECO:0000313" key="10">
    <source>
        <dbReference type="WBParaSite" id="NBR_0000289401-mRNA-1"/>
    </source>
</evidence>
<dbReference type="PANTHER" id="PTHR13084">
    <property type="entry name" value="T-CELL LYMPHOMA BREAKPOINT-ASSOCIATED TARGET 1-RELATED"/>
    <property type="match status" value="1"/>
</dbReference>
<gene>
    <name evidence="8" type="ORF">NBR_LOCUS2895</name>
</gene>
<dbReference type="WBParaSite" id="NBR_0000289401-mRNA-1">
    <property type="protein sequence ID" value="NBR_0000289401-mRNA-1"/>
    <property type="gene ID" value="NBR_0000289401"/>
</dbReference>
<evidence type="ECO:0000256" key="1">
    <source>
        <dbReference type="ARBA" id="ARBA00004651"/>
    </source>
</evidence>
<feature type="transmembrane region" description="Helical" evidence="7">
    <location>
        <begin position="108"/>
        <end position="127"/>
    </location>
</feature>
<dbReference type="STRING" id="27835.A0A0N4XK42"/>
<dbReference type="InterPro" id="IPR008516">
    <property type="entry name" value="Na/K-Atpase_Interacting"/>
</dbReference>
<keyword evidence="6 7" id="KW-0472">Membrane</keyword>
<reference evidence="8 9" key="2">
    <citation type="submission" date="2018-11" db="EMBL/GenBank/DDBJ databases">
        <authorList>
            <consortium name="Pathogen Informatics"/>
        </authorList>
    </citation>
    <scope>NUCLEOTIDE SEQUENCE [LARGE SCALE GENOMIC DNA]</scope>
</reference>
<dbReference type="GO" id="GO:0002028">
    <property type="term" value="P:regulation of sodium ion transport"/>
    <property type="evidence" value="ECO:0007669"/>
    <property type="project" value="UniProtKB-UniRule"/>
</dbReference>
<evidence type="ECO:0000256" key="5">
    <source>
        <dbReference type="ARBA" id="ARBA00022989"/>
    </source>
</evidence>
<keyword evidence="4 7" id="KW-0812">Transmembrane</keyword>
<sequence>MCFYGKLQSLILCCITGLFGVCQKRVFLLIALTISTVISISQNILIFLWYIGVFGDISRPVLSAGLPYSYSFFLMHTPYCSARFDLERSKWVQSPCPVPYHRIEAGQALLHVILAAITLILSVIVILEGRREKDRPKLPPPPMQYAQIKRNQLPLPNPTVSERG</sequence>
<proteinExistence type="inferred from homology"/>
<evidence type="ECO:0000256" key="4">
    <source>
        <dbReference type="ARBA" id="ARBA00022692"/>
    </source>
</evidence>
<comment type="subcellular location">
    <subcellularLocation>
        <location evidence="1 7">Cell membrane</location>
        <topology evidence="1 7">Multi-pass membrane protein</topology>
    </subcellularLocation>
</comment>
<dbReference type="AlphaFoldDB" id="A0A0N4XK42"/>
<accession>A0A0N4XK42</accession>
<keyword evidence="5 7" id="KW-1133">Transmembrane helix</keyword>
<comment type="caution">
    <text evidence="7">Lacks conserved residue(s) required for the propagation of feature annotation.</text>
</comment>
<feature type="transmembrane region" description="Helical" evidence="7">
    <location>
        <begin position="26"/>
        <end position="51"/>
    </location>
</feature>
<evidence type="ECO:0000256" key="7">
    <source>
        <dbReference type="RuleBase" id="RU368041"/>
    </source>
</evidence>
<reference evidence="10" key="1">
    <citation type="submission" date="2017-02" db="UniProtKB">
        <authorList>
            <consortium name="WormBaseParasite"/>
        </authorList>
    </citation>
    <scope>IDENTIFICATION</scope>
</reference>
<evidence type="ECO:0000313" key="8">
    <source>
        <dbReference type="EMBL" id="VDL66484.1"/>
    </source>
</evidence>
<evidence type="ECO:0000313" key="9">
    <source>
        <dbReference type="Proteomes" id="UP000271162"/>
    </source>
</evidence>